<dbReference type="Pfam" id="PF00106">
    <property type="entry name" value="adh_short"/>
    <property type="match status" value="1"/>
</dbReference>
<reference evidence="2 3" key="1">
    <citation type="journal article" date="2020" name="Microbiol. Resour. Announc.">
        <title>Draft Genome Sequence of a Cladosporium Species Isolated from the Mesophotic Ascidian Didemnum maculosum.</title>
        <authorList>
            <person name="Gioti A."/>
            <person name="Siaperas R."/>
            <person name="Nikolaivits E."/>
            <person name="Le Goff G."/>
            <person name="Ouazzani J."/>
            <person name="Kotoulas G."/>
            <person name="Topakas E."/>
        </authorList>
    </citation>
    <scope>NUCLEOTIDE SEQUENCE [LARGE SCALE GENOMIC DNA]</scope>
    <source>
        <strain evidence="2 3">TM138-S3</strain>
    </source>
</reference>
<dbReference type="Gene3D" id="3.40.50.720">
    <property type="entry name" value="NAD(P)-binding Rossmann-like Domain"/>
    <property type="match status" value="1"/>
</dbReference>
<dbReference type="InterPro" id="IPR036291">
    <property type="entry name" value="NAD(P)-bd_dom_sf"/>
</dbReference>
<organism evidence="2 3">
    <name type="scientific">Cladosporium halotolerans</name>
    <dbReference type="NCBI Taxonomy" id="1052096"/>
    <lineage>
        <taxon>Eukaryota</taxon>
        <taxon>Fungi</taxon>
        <taxon>Dikarya</taxon>
        <taxon>Ascomycota</taxon>
        <taxon>Pezizomycotina</taxon>
        <taxon>Dothideomycetes</taxon>
        <taxon>Dothideomycetidae</taxon>
        <taxon>Cladosporiales</taxon>
        <taxon>Cladosporiaceae</taxon>
        <taxon>Cladosporium</taxon>
    </lineage>
</organism>
<comment type="caution">
    <text evidence="2">The sequence shown here is derived from an EMBL/GenBank/DDBJ whole genome shotgun (WGS) entry which is preliminary data.</text>
</comment>
<dbReference type="RefSeq" id="XP_069225764.1">
    <property type="nucleotide sequence ID" value="XM_069377378.1"/>
</dbReference>
<dbReference type="PANTHER" id="PTHR43157">
    <property type="entry name" value="PHOSPHATIDYLINOSITOL-GLYCAN BIOSYNTHESIS CLASS F PROTEIN-RELATED"/>
    <property type="match status" value="1"/>
</dbReference>
<keyword evidence="1" id="KW-0560">Oxidoreductase</keyword>
<dbReference type="GeneID" id="96010216"/>
<sequence>MVYFFDLLYSQLLVKVPQQTADFTHQTVIVTGSNTGLGLEAARHLARLNAAKIILAVRTLSKGEAAAADISKSCNIPASRVEVWQLDMSNKDSITAFAKRASTLPRLDAAILNAGVFSFKRQEIDGTEAHLAVNVIGATLLELLLLPILRDSASRTGSRGRLTLVGSDMMYTVNPTELQNPDGAIFPRINSRGVLPEGNYYSYSKLLVYYATRRVAALNPVSEKSNVVITVQTPGACKSDLFRDDMSVFMKAVQAIAMSIFARSTEVGARTLVHAVSPQLPAEAHGGFLMDCQVQKPKYSVAEDNRVSSEQAKKWSEELFELIEEIAPEATKA</sequence>
<name>A0AB34KC12_9PEZI</name>
<dbReference type="InterPro" id="IPR002347">
    <property type="entry name" value="SDR_fam"/>
</dbReference>
<evidence type="ECO:0000313" key="2">
    <source>
        <dbReference type="EMBL" id="KAL1582657.1"/>
    </source>
</evidence>
<dbReference type="GO" id="GO:0016491">
    <property type="term" value="F:oxidoreductase activity"/>
    <property type="evidence" value="ECO:0007669"/>
    <property type="project" value="UniProtKB-KW"/>
</dbReference>
<accession>A0AB34KC12</accession>
<dbReference type="PRINTS" id="PR00081">
    <property type="entry name" value="GDHRDH"/>
</dbReference>
<evidence type="ECO:0000256" key="1">
    <source>
        <dbReference type="ARBA" id="ARBA00023002"/>
    </source>
</evidence>
<keyword evidence="3" id="KW-1185">Reference proteome</keyword>
<dbReference type="AlphaFoldDB" id="A0AB34KC12"/>
<proteinExistence type="predicted"/>
<dbReference type="PANTHER" id="PTHR43157:SF31">
    <property type="entry name" value="PHOSPHATIDYLINOSITOL-GLYCAN BIOSYNTHESIS CLASS F PROTEIN"/>
    <property type="match status" value="1"/>
</dbReference>
<evidence type="ECO:0000313" key="3">
    <source>
        <dbReference type="Proteomes" id="UP000803884"/>
    </source>
</evidence>
<protein>
    <submittedName>
        <fullName evidence="2">Uncharacterized protein</fullName>
    </submittedName>
</protein>
<dbReference type="SUPFAM" id="SSF51735">
    <property type="entry name" value="NAD(P)-binding Rossmann-fold domains"/>
    <property type="match status" value="1"/>
</dbReference>
<gene>
    <name evidence="2" type="ORF">WHR41_08774</name>
</gene>
<dbReference type="Proteomes" id="UP000803884">
    <property type="component" value="Unassembled WGS sequence"/>
</dbReference>
<dbReference type="EMBL" id="JAAQHG020000046">
    <property type="protein sequence ID" value="KAL1582657.1"/>
    <property type="molecule type" value="Genomic_DNA"/>
</dbReference>